<comment type="subunit">
    <text evidence="2 10">Heterodimer of HisH and HisF.</text>
</comment>
<evidence type="ECO:0000256" key="4">
    <source>
        <dbReference type="ARBA" id="ARBA00022801"/>
    </source>
</evidence>
<dbReference type="GO" id="GO:0016829">
    <property type="term" value="F:lyase activity"/>
    <property type="evidence" value="ECO:0007669"/>
    <property type="project" value="UniProtKB-KW"/>
</dbReference>
<dbReference type="PROSITE" id="PS51273">
    <property type="entry name" value="GATASE_TYPE_1"/>
    <property type="match status" value="1"/>
</dbReference>
<dbReference type="HAMAP" id="MF_00278">
    <property type="entry name" value="HisH"/>
    <property type="match status" value="1"/>
</dbReference>
<evidence type="ECO:0000259" key="12">
    <source>
        <dbReference type="Pfam" id="PF00117"/>
    </source>
</evidence>
<comment type="subcellular location">
    <subcellularLocation>
        <location evidence="10">Cytoplasm</location>
    </subcellularLocation>
</comment>
<dbReference type="NCBIfam" id="TIGR01855">
    <property type="entry name" value="IMP_synth_hisH"/>
    <property type="match status" value="1"/>
</dbReference>
<dbReference type="EMBL" id="DRNF01000239">
    <property type="protein sequence ID" value="HHJ80730.1"/>
    <property type="molecule type" value="Genomic_DNA"/>
</dbReference>
<gene>
    <name evidence="10 13" type="primary">hisH</name>
    <name evidence="13" type="ORF">ENJ65_03760</name>
</gene>
<keyword evidence="7 10" id="KW-0456">Lyase</keyword>
<dbReference type="InterPro" id="IPR010139">
    <property type="entry name" value="Imidazole-glycPsynth_HisH"/>
</dbReference>
<evidence type="ECO:0000256" key="8">
    <source>
        <dbReference type="ARBA" id="ARBA00047838"/>
    </source>
</evidence>
<dbReference type="CDD" id="cd01748">
    <property type="entry name" value="GATase1_IGP_Synthase"/>
    <property type="match status" value="1"/>
</dbReference>
<organism evidence="13">
    <name type="scientific">Candidatus Tenderia electrophaga</name>
    <dbReference type="NCBI Taxonomy" id="1748243"/>
    <lineage>
        <taxon>Bacteria</taxon>
        <taxon>Pseudomonadati</taxon>
        <taxon>Pseudomonadota</taxon>
        <taxon>Gammaproteobacteria</taxon>
        <taxon>Candidatus Tenderiales</taxon>
        <taxon>Candidatus Tenderiaceae</taxon>
        <taxon>Candidatus Tenderia</taxon>
    </lineage>
</organism>
<keyword evidence="6 10" id="KW-0368">Histidine biosynthesis</keyword>
<comment type="caution">
    <text evidence="13">The sequence shown here is derived from an EMBL/GenBank/DDBJ whole genome shotgun (WGS) entry which is preliminary data.</text>
</comment>
<dbReference type="UniPathway" id="UPA00031">
    <property type="reaction ID" value="UER00010"/>
</dbReference>
<feature type="active site" evidence="10 11">
    <location>
        <position position="193"/>
    </location>
</feature>
<dbReference type="PIRSF" id="PIRSF000495">
    <property type="entry name" value="Amidotransf_hisH"/>
    <property type="match status" value="1"/>
</dbReference>
<dbReference type="GO" id="GO:0005737">
    <property type="term" value="C:cytoplasm"/>
    <property type="evidence" value="ECO:0007669"/>
    <property type="project" value="UniProtKB-SubCell"/>
</dbReference>
<dbReference type="AlphaFoldDB" id="A0A832N3E4"/>
<keyword evidence="5 10" id="KW-0315">Glutamine amidotransferase</keyword>
<dbReference type="GO" id="GO:0000105">
    <property type="term" value="P:L-histidine biosynthetic process"/>
    <property type="evidence" value="ECO:0007669"/>
    <property type="project" value="UniProtKB-UniRule"/>
</dbReference>
<name>A0A832N3E4_9GAMM</name>
<feature type="active site" description="Nucleophile" evidence="10 11">
    <location>
        <position position="82"/>
    </location>
</feature>
<evidence type="ECO:0000256" key="3">
    <source>
        <dbReference type="ARBA" id="ARBA00022605"/>
    </source>
</evidence>
<dbReference type="InterPro" id="IPR017926">
    <property type="entry name" value="GATASE"/>
</dbReference>
<keyword evidence="4 10" id="KW-0378">Hydrolase</keyword>
<evidence type="ECO:0000256" key="6">
    <source>
        <dbReference type="ARBA" id="ARBA00023102"/>
    </source>
</evidence>
<dbReference type="GO" id="GO:0004359">
    <property type="term" value="F:glutaminase activity"/>
    <property type="evidence" value="ECO:0007669"/>
    <property type="project" value="UniProtKB-EC"/>
</dbReference>
<feature type="domain" description="Glutamine amidotransferase" evidence="12">
    <location>
        <begin position="7"/>
        <end position="208"/>
    </location>
</feature>
<dbReference type="PANTHER" id="PTHR42701">
    <property type="entry name" value="IMIDAZOLE GLYCEROL PHOSPHATE SYNTHASE SUBUNIT HISH"/>
    <property type="match status" value="1"/>
</dbReference>
<dbReference type="Proteomes" id="UP000885832">
    <property type="component" value="Unassembled WGS sequence"/>
</dbReference>
<dbReference type="PANTHER" id="PTHR42701:SF1">
    <property type="entry name" value="IMIDAZOLE GLYCEROL PHOSPHATE SYNTHASE SUBUNIT HISH"/>
    <property type="match status" value="1"/>
</dbReference>
<dbReference type="Gene3D" id="3.40.50.880">
    <property type="match status" value="1"/>
</dbReference>
<evidence type="ECO:0000256" key="10">
    <source>
        <dbReference type="HAMAP-Rule" id="MF_00278"/>
    </source>
</evidence>
<accession>A0A832N3E4</accession>
<keyword evidence="3 10" id="KW-0028">Amino-acid biosynthesis</keyword>
<evidence type="ECO:0000256" key="5">
    <source>
        <dbReference type="ARBA" id="ARBA00022962"/>
    </source>
</evidence>
<evidence type="ECO:0000256" key="11">
    <source>
        <dbReference type="PIRSR" id="PIRSR000495-1"/>
    </source>
</evidence>
<comment type="function">
    <text evidence="10">IGPS catalyzes the conversion of PRFAR and glutamine to IGP, AICAR and glutamate. The HisH subunit catalyzes the hydrolysis of glutamine to glutamate and ammonia as part of the synthesis of IGP and AICAR. The resulting ammonia molecule is channeled to the active site of HisF.</text>
</comment>
<evidence type="ECO:0000256" key="7">
    <source>
        <dbReference type="ARBA" id="ARBA00023239"/>
    </source>
</evidence>
<evidence type="ECO:0000256" key="1">
    <source>
        <dbReference type="ARBA" id="ARBA00005091"/>
    </source>
</evidence>
<feature type="active site" evidence="10 11">
    <location>
        <position position="191"/>
    </location>
</feature>
<dbReference type="InterPro" id="IPR029062">
    <property type="entry name" value="Class_I_gatase-like"/>
</dbReference>
<evidence type="ECO:0000256" key="2">
    <source>
        <dbReference type="ARBA" id="ARBA00011152"/>
    </source>
</evidence>
<reference evidence="13" key="1">
    <citation type="journal article" date="2020" name="mSystems">
        <title>Genome- and Community-Level Interaction Insights into Carbon Utilization and Element Cycling Functions of Hydrothermarchaeota in Hydrothermal Sediment.</title>
        <authorList>
            <person name="Zhou Z."/>
            <person name="Liu Y."/>
            <person name="Xu W."/>
            <person name="Pan J."/>
            <person name="Luo Z.H."/>
            <person name="Li M."/>
        </authorList>
    </citation>
    <scope>NUCLEOTIDE SEQUENCE [LARGE SCALE GENOMIC DNA]</scope>
    <source>
        <strain evidence="13">HyVt-505</strain>
    </source>
</reference>
<dbReference type="GO" id="GO:0000107">
    <property type="term" value="F:imidazoleglycerol-phosphate synthase activity"/>
    <property type="evidence" value="ECO:0007669"/>
    <property type="project" value="UniProtKB-UniRule"/>
</dbReference>
<keyword evidence="10" id="KW-0963">Cytoplasm</keyword>
<proteinExistence type="inferred from homology"/>
<dbReference type="EC" id="4.3.2.10" evidence="10"/>
<dbReference type="Pfam" id="PF00117">
    <property type="entry name" value="GATase"/>
    <property type="match status" value="1"/>
</dbReference>
<dbReference type="EC" id="3.5.1.2" evidence="10"/>
<sequence>MKPQVTVIDYGMGNLLSVCRALEHIGAAVTLSSDPSIIRQAQRLLLPGVGAFADGMAELGQRKLIAPIQQCANADVPLLGICLGAQMLLDASEEFGQHRGLGFIGGDVRAIPTTDTSGQPIKVPHVGWADLHSDHHHPLLSGLPVDSAVYFVHSYQCHLQDSNDLISHCDVGGHQLTAIIGRDNISGCQFHPEKSGPVGLQILRNFLEQST</sequence>
<protein>
    <recommendedName>
        <fullName evidence="10">Imidazole glycerol phosphate synthase subunit HisH</fullName>
        <ecNumber evidence="10">4.3.2.10</ecNumber>
    </recommendedName>
    <alternativeName>
        <fullName evidence="10">IGP synthase glutaminase subunit</fullName>
        <ecNumber evidence="10">3.5.1.2</ecNumber>
    </alternativeName>
    <alternativeName>
        <fullName evidence="10">IGP synthase subunit HisH</fullName>
    </alternativeName>
    <alternativeName>
        <fullName evidence="10">ImGP synthase subunit HisH</fullName>
        <shortName evidence="10">IGPS subunit HisH</shortName>
    </alternativeName>
</protein>
<evidence type="ECO:0000256" key="9">
    <source>
        <dbReference type="ARBA" id="ARBA00049534"/>
    </source>
</evidence>
<comment type="catalytic activity">
    <reaction evidence="8 10">
        <text>5-[(5-phospho-1-deoxy-D-ribulos-1-ylimino)methylamino]-1-(5-phospho-beta-D-ribosyl)imidazole-4-carboxamide + L-glutamine = D-erythro-1-(imidazol-4-yl)glycerol 3-phosphate + 5-amino-1-(5-phospho-beta-D-ribosyl)imidazole-4-carboxamide + L-glutamate + H(+)</text>
        <dbReference type="Rhea" id="RHEA:24793"/>
        <dbReference type="ChEBI" id="CHEBI:15378"/>
        <dbReference type="ChEBI" id="CHEBI:29985"/>
        <dbReference type="ChEBI" id="CHEBI:58278"/>
        <dbReference type="ChEBI" id="CHEBI:58359"/>
        <dbReference type="ChEBI" id="CHEBI:58475"/>
        <dbReference type="ChEBI" id="CHEBI:58525"/>
        <dbReference type="EC" id="4.3.2.10"/>
    </reaction>
</comment>
<comment type="catalytic activity">
    <reaction evidence="9 10">
        <text>L-glutamine + H2O = L-glutamate + NH4(+)</text>
        <dbReference type="Rhea" id="RHEA:15889"/>
        <dbReference type="ChEBI" id="CHEBI:15377"/>
        <dbReference type="ChEBI" id="CHEBI:28938"/>
        <dbReference type="ChEBI" id="CHEBI:29985"/>
        <dbReference type="ChEBI" id="CHEBI:58359"/>
        <dbReference type="EC" id="3.5.1.2"/>
    </reaction>
</comment>
<dbReference type="SUPFAM" id="SSF52317">
    <property type="entry name" value="Class I glutamine amidotransferase-like"/>
    <property type="match status" value="1"/>
</dbReference>
<comment type="pathway">
    <text evidence="1 10">Amino-acid biosynthesis; L-histidine biosynthesis; L-histidine from 5-phospho-alpha-D-ribose 1-diphosphate: step 5/9.</text>
</comment>
<evidence type="ECO:0000313" key="13">
    <source>
        <dbReference type="EMBL" id="HHJ80730.1"/>
    </source>
</evidence>